<keyword evidence="2" id="KW-1185">Reference proteome</keyword>
<comment type="caution">
    <text evidence="1">The sequence shown here is derived from an EMBL/GenBank/DDBJ whole genome shotgun (WGS) entry which is preliminary data.</text>
</comment>
<dbReference type="OrthoDB" id="10371793at2759"/>
<dbReference type="Proteomes" id="UP000601435">
    <property type="component" value="Unassembled WGS sequence"/>
</dbReference>
<organism evidence="1 2">
    <name type="scientific">Symbiodinium necroappetens</name>
    <dbReference type="NCBI Taxonomy" id="1628268"/>
    <lineage>
        <taxon>Eukaryota</taxon>
        <taxon>Sar</taxon>
        <taxon>Alveolata</taxon>
        <taxon>Dinophyceae</taxon>
        <taxon>Suessiales</taxon>
        <taxon>Symbiodiniaceae</taxon>
        <taxon>Symbiodinium</taxon>
    </lineage>
</organism>
<feature type="non-terminal residue" evidence="1">
    <location>
        <position position="142"/>
    </location>
</feature>
<dbReference type="EMBL" id="CAJNJA010021126">
    <property type="protein sequence ID" value="CAE7470310.1"/>
    <property type="molecule type" value="Genomic_DNA"/>
</dbReference>
<accession>A0A812SDA3</accession>
<protein>
    <submittedName>
        <fullName evidence="1">Uncharacterized protein</fullName>
    </submittedName>
</protein>
<dbReference type="AlphaFoldDB" id="A0A812SDA3"/>
<evidence type="ECO:0000313" key="2">
    <source>
        <dbReference type="Proteomes" id="UP000601435"/>
    </source>
</evidence>
<name>A0A812SDA3_9DINO</name>
<reference evidence="1" key="1">
    <citation type="submission" date="2021-02" db="EMBL/GenBank/DDBJ databases">
        <authorList>
            <person name="Dougan E. K."/>
            <person name="Rhodes N."/>
            <person name="Thang M."/>
            <person name="Chan C."/>
        </authorList>
    </citation>
    <scope>NUCLEOTIDE SEQUENCE</scope>
</reference>
<gene>
    <name evidence="1" type="ORF">SNEC2469_LOCUS13235</name>
</gene>
<sequence length="142" mass="15455">HGHCLELRQIPVLRRHYGRHGTCQVMVCASSAAMALSFDAGGSQRQRNFWALMTDRNSGPGKGVDELSAGSAVLPRDVAKWIRDNSTHPVIWHMPDRKYRFASELHAEAAAAIFEAVPIVLCEKRSTCGSAGCTPTNLGVDP</sequence>
<evidence type="ECO:0000313" key="1">
    <source>
        <dbReference type="EMBL" id="CAE7470310.1"/>
    </source>
</evidence>
<proteinExistence type="predicted"/>